<dbReference type="NCBIfam" id="NF009557">
    <property type="entry name" value="PRK13009.1"/>
    <property type="match status" value="1"/>
</dbReference>
<dbReference type="InterPro" id="IPR005941">
    <property type="entry name" value="DapE_proteobac"/>
</dbReference>
<name>A0ABV2BTF2_9GAMM</name>
<organism evidence="1 2">
    <name type="scientific">Aliikangiella maris</name>
    <dbReference type="NCBI Taxonomy" id="3162458"/>
    <lineage>
        <taxon>Bacteria</taxon>
        <taxon>Pseudomonadati</taxon>
        <taxon>Pseudomonadota</taxon>
        <taxon>Gammaproteobacteria</taxon>
        <taxon>Oceanospirillales</taxon>
        <taxon>Pleioneaceae</taxon>
        <taxon>Aliikangiella</taxon>
    </lineage>
</organism>
<evidence type="ECO:0000313" key="2">
    <source>
        <dbReference type="Proteomes" id="UP001548189"/>
    </source>
</evidence>
<dbReference type="InterPro" id="IPR002933">
    <property type="entry name" value="Peptidase_M20"/>
</dbReference>
<protein>
    <submittedName>
        <fullName evidence="1">Succinyl-diaminopimelate desuccinylase</fullName>
        <ecNumber evidence="1">3.5.1.18</ecNumber>
    </submittedName>
</protein>
<dbReference type="SUPFAM" id="SSF55031">
    <property type="entry name" value="Bacterial exopeptidase dimerisation domain"/>
    <property type="match status" value="1"/>
</dbReference>
<dbReference type="NCBIfam" id="TIGR01246">
    <property type="entry name" value="dapE_proteo"/>
    <property type="match status" value="1"/>
</dbReference>
<dbReference type="EMBL" id="JBEVCJ010000008">
    <property type="protein sequence ID" value="MET1255205.1"/>
    <property type="molecule type" value="Genomic_DNA"/>
</dbReference>
<dbReference type="EC" id="3.5.1.18" evidence="1"/>
<evidence type="ECO:0000313" key="1">
    <source>
        <dbReference type="EMBL" id="MET1255205.1"/>
    </source>
</evidence>
<dbReference type="InterPro" id="IPR050072">
    <property type="entry name" value="Peptidase_M20A"/>
</dbReference>
<dbReference type="Pfam" id="PF01546">
    <property type="entry name" value="Peptidase_M20"/>
    <property type="match status" value="1"/>
</dbReference>
<dbReference type="PANTHER" id="PTHR43808">
    <property type="entry name" value="ACETYLORNITHINE DEACETYLASE"/>
    <property type="match status" value="1"/>
</dbReference>
<dbReference type="SUPFAM" id="SSF53187">
    <property type="entry name" value="Zn-dependent exopeptidases"/>
    <property type="match status" value="1"/>
</dbReference>
<keyword evidence="1" id="KW-0378">Hydrolase</keyword>
<reference evidence="1 2" key="1">
    <citation type="submission" date="2024-06" db="EMBL/GenBank/DDBJ databases">
        <authorList>
            <person name="Li F."/>
        </authorList>
    </citation>
    <scope>NUCLEOTIDE SEQUENCE [LARGE SCALE GENOMIC DNA]</scope>
    <source>
        <strain evidence="1 2">GXAS 311</strain>
    </source>
</reference>
<dbReference type="InterPro" id="IPR011650">
    <property type="entry name" value="Peptidase_M20_dimer"/>
</dbReference>
<comment type="caution">
    <text evidence="1">The sequence shown here is derived from an EMBL/GenBank/DDBJ whole genome shotgun (WGS) entry which is preliminary data.</text>
</comment>
<dbReference type="PANTHER" id="PTHR43808:SF31">
    <property type="entry name" value="N-ACETYL-L-CITRULLINE DEACETYLASE"/>
    <property type="match status" value="1"/>
</dbReference>
<dbReference type="InterPro" id="IPR036264">
    <property type="entry name" value="Bact_exopeptidase_dim_dom"/>
</dbReference>
<dbReference type="GO" id="GO:0009014">
    <property type="term" value="F:succinyl-diaminopimelate desuccinylase activity"/>
    <property type="evidence" value="ECO:0007669"/>
    <property type="project" value="UniProtKB-EC"/>
</dbReference>
<dbReference type="Gene3D" id="3.40.630.10">
    <property type="entry name" value="Zn peptidases"/>
    <property type="match status" value="2"/>
</dbReference>
<dbReference type="Proteomes" id="UP001548189">
    <property type="component" value="Unassembled WGS sequence"/>
</dbReference>
<sequence>MMKLTKKIRTFKKGQIESIDLPSARELTQATLSLSHALIEKPSITPLEAECLTLIENRLTKLSMNNQRMDKGEVSNLYSSFDNGKPVFCFVGHIDVVPPGDINNWHTDPFKPVEKEGYLYGRGSVDMKTAVAAMVVAIEQFEKLGLQKHIDIALVLTSDEEGDAIDGVNHVVAELEKKQQKVCWALVGEPSSDEQVGDTIKIGRRGSLTGYLTFIGKQGHVGYPEHIINPVKAASKIVYKFQNKQWDFPSRFFPASSFQVVKYQCDSGAENISPASVNICFNIRYSPKQTAQKLINYIEKKSAATGLTYEATWKIDAEPFITRRSLVREVVQQVVLQTQGFKPKLSTAGGTSDGRFFAKTGTQVVELGLCNHRIHQANERAPINDLGVLALMYLKILIQLNQQNA</sequence>
<keyword evidence="2" id="KW-1185">Reference proteome</keyword>
<accession>A0ABV2BTF2</accession>
<gene>
    <name evidence="1" type="primary">dapE</name>
    <name evidence="1" type="ORF">ABVT43_08715</name>
</gene>
<dbReference type="Pfam" id="PF07687">
    <property type="entry name" value="M20_dimer"/>
    <property type="match status" value="1"/>
</dbReference>
<proteinExistence type="predicted"/>